<protein>
    <submittedName>
        <fullName evidence="2">DUF1176 domain-containing protein</fullName>
    </submittedName>
</protein>
<sequence>MRRLLLALGALTVAGAVQAQEFGYKDWAGACDNTRHCELAGYQREEVELPVTLWLARDGGGDAPLQMRLMASSGDGDAELMTLRVGKMVIPGIKLALTPEQIGRLLPALKKAETASVTDGKQQWELSLAGLNAALLKMDDLQGRGDTVTALVRPGSKPASSVPAALPAPLLRAVPVAAPRPGDAALLPTLLKALPANDCQSDGPTDDAGPHHQVIRVSSSQVLLFVECVRGAYQSAYALWRVNDKPPYAPQRVLLPLPGGQKEDAPIEPSFGKGVLHSYGKGRGIGDCGSNTEWLWTADGFQLLLATSAPQCRGMVGGGFPLRLWTAKR</sequence>
<feature type="signal peptide" evidence="1">
    <location>
        <begin position="1"/>
        <end position="19"/>
    </location>
</feature>
<reference evidence="2 3" key="1">
    <citation type="submission" date="2019-12" db="EMBL/GenBank/DDBJ databases">
        <title>Novel species isolated from a subtropical stream in China.</title>
        <authorList>
            <person name="Lu H."/>
        </authorList>
    </citation>
    <scope>NUCLEOTIDE SEQUENCE [LARGE SCALE GENOMIC DNA]</scope>
    <source>
        <strain evidence="2 3">CY42W</strain>
    </source>
</reference>
<gene>
    <name evidence="2" type="ORF">GTP69_27130</name>
</gene>
<keyword evidence="1" id="KW-0732">Signal</keyword>
<feature type="chain" id="PRO_5046835560" evidence="1">
    <location>
        <begin position="20"/>
        <end position="329"/>
    </location>
</feature>
<name>A0ABW9W8S3_9BURK</name>
<dbReference type="EMBL" id="WWCT01000030">
    <property type="protein sequence ID" value="MYN30088.1"/>
    <property type="molecule type" value="Genomic_DNA"/>
</dbReference>
<organism evidence="2 3">
    <name type="scientific">Duganella levis</name>
    <dbReference type="NCBI Taxonomy" id="2692169"/>
    <lineage>
        <taxon>Bacteria</taxon>
        <taxon>Pseudomonadati</taxon>
        <taxon>Pseudomonadota</taxon>
        <taxon>Betaproteobacteria</taxon>
        <taxon>Burkholderiales</taxon>
        <taxon>Oxalobacteraceae</taxon>
        <taxon>Telluria group</taxon>
        <taxon>Duganella</taxon>
    </lineage>
</organism>
<dbReference type="Proteomes" id="UP000642144">
    <property type="component" value="Unassembled WGS sequence"/>
</dbReference>
<keyword evidence="3" id="KW-1185">Reference proteome</keyword>
<proteinExistence type="predicted"/>
<accession>A0ABW9W8S3</accession>
<comment type="caution">
    <text evidence="2">The sequence shown here is derived from an EMBL/GenBank/DDBJ whole genome shotgun (WGS) entry which is preliminary data.</text>
</comment>
<dbReference type="InterPro" id="IPR009560">
    <property type="entry name" value="DUF1176"/>
</dbReference>
<evidence type="ECO:0000256" key="1">
    <source>
        <dbReference type="SAM" id="SignalP"/>
    </source>
</evidence>
<evidence type="ECO:0000313" key="3">
    <source>
        <dbReference type="Proteomes" id="UP000642144"/>
    </source>
</evidence>
<dbReference type="Pfam" id="PF06674">
    <property type="entry name" value="DUF1176"/>
    <property type="match status" value="1"/>
</dbReference>
<evidence type="ECO:0000313" key="2">
    <source>
        <dbReference type="EMBL" id="MYN30088.1"/>
    </source>
</evidence>